<protein>
    <submittedName>
        <fullName evidence="4">B-box zinc finger</fullName>
    </submittedName>
</protein>
<evidence type="ECO:0000259" key="2">
    <source>
        <dbReference type="Pfam" id="PF00643"/>
    </source>
</evidence>
<dbReference type="Pfam" id="PF00643">
    <property type="entry name" value="zf-B_box"/>
    <property type="match status" value="1"/>
</dbReference>
<keyword evidence="1" id="KW-0472">Membrane</keyword>
<evidence type="ECO:0000313" key="3">
    <source>
        <dbReference type="EMBL" id="GEN07596.1"/>
    </source>
</evidence>
<dbReference type="EMBL" id="FOIB01000001">
    <property type="protein sequence ID" value="SES85785.1"/>
    <property type="molecule type" value="Genomic_DNA"/>
</dbReference>
<comment type="caution">
    <text evidence="3">The sequence shown here is derived from an EMBL/GenBank/DDBJ whole genome shotgun (WGS) entry which is preliminary data.</text>
</comment>
<accession>A0A511T0B2</accession>
<proteinExistence type="predicted"/>
<reference evidence="4 5" key="1">
    <citation type="submission" date="2016-10" db="EMBL/GenBank/DDBJ databases">
        <authorList>
            <person name="Varghese N."/>
            <person name="Submissions S."/>
        </authorList>
    </citation>
    <scope>NUCLEOTIDE SEQUENCE [LARGE SCALE GENOMIC DNA]</scope>
    <source>
        <strain evidence="4 5">DSM 16525</strain>
    </source>
</reference>
<evidence type="ECO:0000313" key="6">
    <source>
        <dbReference type="Proteomes" id="UP000321514"/>
    </source>
</evidence>
<name>A0A511T0B2_MYXFU</name>
<feature type="domain" description="B box-type" evidence="2">
    <location>
        <begin position="2"/>
        <end position="28"/>
    </location>
</feature>
<dbReference type="RefSeq" id="WP_074948607.1">
    <property type="nucleotide sequence ID" value="NZ_BJXR01000025.1"/>
</dbReference>
<dbReference type="Proteomes" id="UP000321514">
    <property type="component" value="Unassembled WGS sequence"/>
</dbReference>
<dbReference type="EMBL" id="BJXR01000025">
    <property type="protein sequence ID" value="GEN07596.1"/>
    <property type="molecule type" value="Genomic_DNA"/>
</dbReference>
<reference evidence="3 6" key="2">
    <citation type="submission" date="2019-07" db="EMBL/GenBank/DDBJ databases">
        <title>Whole genome shotgun sequence of Myxococcus fulvus NBRC 100333.</title>
        <authorList>
            <person name="Hosoyama A."/>
            <person name="Uohara A."/>
            <person name="Ohji S."/>
            <person name="Ichikawa N."/>
        </authorList>
    </citation>
    <scope>NUCLEOTIDE SEQUENCE [LARGE SCALE GENOMIC DNA]</scope>
    <source>
        <strain evidence="3 6">NBRC 100333</strain>
    </source>
</reference>
<dbReference type="Proteomes" id="UP000183760">
    <property type="component" value="Unassembled WGS sequence"/>
</dbReference>
<dbReference type="AlphaFoldDB" id="A0A511T0B2"/>
<organism evidence="3 6">
    <name type="scientific">Myxococcus fulvus</name>
    <dbReference type="NCBI Taxonomy" id="33"/>
    <lineage>
        <taxon>Bacteria</taxon>
        <taxon>Pseudomonadati</taxon>
        <taxon>Myxococcota</taxon>
        <taxon>Myxococcia</taxon>
        <taxon>Myxococcales</taxon>
        <taxon>Cystobacterineae</taxon>
        <taxon>Myxococcaceae</taxon>
        <taxon>Myxococcus</taxon>
    </lineage>
</organism>
<dbReference type="OrthoDB" id="5523461at2"/>
<gene>
    <name evidence="3" type="ORF">MFU01_26330</name>
    <name evidence="4" type="ORF">SAMN05443572_101390</name>
</gene>
<keyword evidence="1" id="KW-0812">Transmembrane</keyword>
<feature type="transmembrane region" description="Helical" evidence="1">
    <location>
        <begin position="74"/>
        <end position="90"/>
    </location>
</feature>
<dbReference type="STRING" id="1334629.MFUL124B02_02840"/>
<evidence type="ECO:0000313" key="5">
    <source>
        <dbReference type="Proteomes" id="UP000183760"/>
    </source>
</evidence>
<keyword evidence="1" id="KW-1133">Transmembrane helix</keyword>
<sequence length="137" mass="14329">MARCGLHPEQPAVATCARCGTFLCAECVELVPEGSVCEPCRARLRKEGPASHVAWGALGLGVAGLVFLPCSLGIPLPTLVAGASALVLGLRETGRIRRAESPVRGLWPARVGWALGGLTLLLVLAWVAMFLFLTIDG</sequence>
<feature type="transmembrane region" description="Helical" evidence="1">
    <location>
        <begin position="111"/>
        <end position="135"/>
    </location>
</feature>
<evidence type="ECO:0000256" key="1">
    <source>
        <dbReference type="SAM" id="Phobius"/>
    </source>
</evidence>
<dbReference type="GO" id="GO:0008270">
    <property type="term" value="F:zinc ion binding"/>
    <property type="evidence" value="ECO:0007669"/>
    <property type="project" value="InterPro"/>
</dbReference>
<evidence type="ECO:0000313" key="4">
    <source>
        <dbReference type="EMBL" id="SES85785.1"/>
    </source>
</evidence>
<feature type="transmembrane region" description="Helical" evidence="1">
    <location>
        <begin position="50"/>
        <end position="68"/>
    </location>
</feature>
<dbReference type="InterPro" id="IPR000315">
    <property type="entry name" value="Znf_B-box"/>
</dbReference>
<keyword evidence="5" id="KW-1185">Reference proteome</keyword>